<evidence type="ECO:0000313" key="2">
    <source>
        <dbReference type="EMBL" id="KZF24000.1"/>
    </source>
</evidence>
<feature type="compositionally biased region" description="Basic and acidic residues" evidence="1">
    <location>
        <begin position="152"/>
        <end position="165"/>
    </location>
</feature>
<protein>
    <submittedName>
        <fullName evidence="2">Uncharacterized protein</fullName>
    </submittedName>
</protein>
<evidence type="ECO:0000256" key="1">
    <source>
        <dbReference type="SAM" id="MobiDB-lite"/>
    </source>
</evidence>
<gene>
    <name evidence="2" type="ORF">L228DRAFT_236974</name>
</gene>
<reference evidence="2 3" key="1">
    <citation type="journal article" date="2016" name="Fungal Biol.">
        <title>The genome of Xylona heveae provides a window into fungal endophytism.</title>
        <authorList>
            <person name="Gazis R."/>
            <person name="Kuo A."/>
            <person name="Riley R."/>
            <person name="LaButti K."/>
            <person name="Lipzen A."/>
            <person name="Lin J."/>
            <person name="Amirebrahimi M."/>
            <person name="Hesse C.N."/>
            <person name="Spatafora J.W."/>
            <person name="Henrissat B."/>
            <person name="Hainaut M."/>
            <person name="Grigoriev I.V."/>
            <person name="Hibbett D.S."/>
        </authorList>
    </citation>
    <scope>NUCLEOTIDE SEQUENCE [LARGE SCALE GENOMIC DNA]</scope>
    <source>
        <strain evidence="2 3">TC161</strain>
    </source>
</reference>
<accession>A0A165HW01</accession>
<dbReference type="InParanoid" id="A0A165HW01"/>
<dbReference type="EMBL" id="KV407456">
    <property type="protein sequence ID" value="KZF24000.1"/>
    <property type="molecule type" value="Genomic_DNA"/>
</dbReference>
<name>A0A165HW01_XYLHT</name>
<sequence>MPEPEASILLLDIALTKEIQKHLDLNLTLDPCPGSTVHRRPGASAPGAWCLGSRAWSGARSLYSYGVRQRRNKGSERGERSLDLVSREYGITGTNTSGGEILRFSGLRVSGIRFCTSPDTDYARELPESRRFLERANLAMRKRGLEGTNQGNERKPNKKGKDVVRQDVLLGPGKGRRDKSYSTNDRTSKQYLLSRYCSVHAYSYTTRCKNCTLKSKWVNIHTTMNGEVSVSRTTSTKTRFKPRGDHLGSSGSSDRRRQKLYLAVSDEASATDQQGPTVQCNTEGQFTFLST</sequence>
<dbReference type="Proteomes" id="UP000076632">
    <property type="component" value="Unassembled WGS sequence"/>
</dbReference>
<evidence type="ECO:0000313" key="3">
    <source>
        <dbReference type="Proteomes" id="UP000076632"/>
    </source>
</evidence>
<keyword evidence="3" id="KW-1185">Reference proteome</keyword>
<proteinExistence type="predicted"/>
<dbReference type="RefSeq" id="XP_018189555.1">
    <property type="nucleotide sequence ID" value="XM_018330885.1"/>
</dbReference>
<feature type="region of interest" description="Disordered" evidence="1">
    <location>
        <begin position="230"/>
        <end position="257"/>
    </location>
</feature>
<organism evidence="2 3">
    <name type="scientific">Xylona heveae (strain CBS 132557 / TC161)</name>
    <dbReference type="NCBI Taxonomy" id="1328760"/>
    <lineage>
        <taxon>Eukaryota</taxon>
        <taxon>Fungi</taxon>
        <taxon>Dikarya</taxon>
        <taxon>Ascomycota</taxon>
        <taxon>Pezizomycotina</taxon>
        <taxon>Xylonomycetes</taxon>
        <taxon>Xylonales</taxon>
        <taxon>Xylonaceae</taxon>
        <taxon>Xylona</taxon>
    </lineage>
</organism>
<dbReference type="AlphaFoldDB" id="A0A165HW01"/>
<dbReference type="GeneID" id="28896022"/>
<feature type="region of interest" description="Disordered" evidence="1">
    <location>
        <begin position="141"/>
        <end position="185"/>
    </location>
</feature>